<comment type="caution">
    <text evidence="3">The sequence shown here is derived from an EMBL/GenBank/DDBJ whole genome shotgun (WGS) entry which is preliminary data.</text>
</comment>
<accession>A0ABT0JWA3</accession>
<evidence type="ECO:0000313" key="4">
    <source>
        <dbReference type="Proteomes" id="UP001201873"/>
    </source>
</evidence>
<name>A0ABT0JWA3_9ACTN</name>
<protein>
    <submittedName>
        <fullName evidence="3">DUF58 domain-containing protein</fullName>
    </submittedName>
</protein>
<gene>
    <name evidence="3" type="ORF">MXD59_08640</name>
</gene>
<dbReference type="EMBL" id="JALKFT010000006">
    <property type="protein sequence ID" value="MCK9875839.1"/>
    <property type="molecule type" value="Genomic_DNA"/>
</dbReference>
<evidence type="ECO:0000313" key="3">
    <source>
        <dbReference type="EMBL" id="MCK9875839.1"/>
    </source>
</evidence>
<keyword evidence="4" id="KW-1185">Reference proteome</keyword>
<feature type="domain" description="DUF58" evidence="2">
    <location>
        <begin position="190"/>
        <end position="264"/>
    </location>
</feature>
<keyword evidence="1" id="KW-0472">Membrane</keyword>
<organism evidence="3 4">
    <name type="scientific">Frankia umida</name>
    <dbReference type="NCBI Taxonomy" id="573489"/>
    <lineage>
        <taxon>Bacteria</taxon>
        <taxon>Bacillati</taxon>
        <taxon>Actinomycetota</taxon>
        <taxon>Actinomycetes</taxon>
        <taxon>Frankiales</taxon>
        <taxon>Frankiaceae</taxon>
        <taxon>Frankia</taxon>
    </lineage>
</organism>
<dbReference type="Pfam" id="PF01882">
    <property type="entry name" value="DUF58"/>
    <property type="match status" value="1"/>
</dbReference>
<sequence length="380" mass="39364">MISRSGWGALVATVLLLASWPLLHYPELLGLGVTGAAVLVGGALWMPARPRLQVVRRVEPARVAQDGPARGVLTVTNIGRRRCPPFVAVETVAGERVTVTLPSLAAGATGQVEYPLPTARRGIHPIGPLTVGHSDPLGLFRTGQSYPSTTRMWVYPTPHPMAPLPTGRSPELDGRTSAVAPGGGVAFHSLREYVRGDDLRLVHWPSTARTGTLMIRHNVVPHEPRMLVLLDTSAAPYTEESFEAAVRVAASLAAAAFHGGHPVEVRTTAGARAAAERGVTGQGALLALFAEASLGVPGDRGLAVLPGFGATAEGAALGVVTGSPRQAELAALGPALRRFAVASVALLGPGGGAVLSVPGAFTVAATTSAEFAERWNRTVR</sequence>
<evidence type="ECO:0000259" key="2">
    <source>
        <dbReference type="Pfam" id="PF01882"/>
    </source>
</evidence>
<keyword evidence="1" id="KW-1133">Transmembrane helix</keyword>
<reference evidence="3 4" key="1">
    <citation type="submission" date="2022-04" db="EMBL/GenBank/DDBJ databases">
        <title>Genome diversity in the genus Frankia.</title>
        <authorList>
            <person name="Carlos-Shanley C."/>
            <person name="Hahn D."/>
        </authorList>
    </citation>
    <scope>NUCLEOTIDE SEQUENCE [LARGE SCALE GENOMIC DNA]</scope>
    <source>
        <strain evidence="3 4">Ag45/Mut15</strain>
    </source>
</reference>
<dbReference type="PANTHER" id="PTHR34351">
    <property type="entry name" value="SLR1927 PROTEIN-RELATED"/>
    <property type="match status" value="1"/>
</dbReference>
<keyword evidence="1" id="KW-0812">Transmembrane</keyword>
<dbReference type="RefSeq" id="WP_248824227.1">
    <property type="nucleotide sequence ID" value="NZ_JALKFT010000006.1"/>
</dbReference>
<dbReference type="PANTHER" id="PTHR34351:SF1">
    <property type="entry name" value="SLR1927 PROTEIN"/>
    <property type="match status" value="1"/>
</dbReference>
<dbReference type="Proteomes" id="UP001201873">
    <property type="component" value="Unassembled WGS sequence"/>
</dbReference>
<feature type="transmembrane region" description="Helical" evidence="1">
    <location>
        <begin position="7"/>
        <end position="23"/>
    </location>
</feature>
<proteinExistence type="predicted"/>
<evidence type="ECO:0000256" key="1">
    <source>
        <dbReference type="SAM" id="Phobius"/>
    </source>
</evidence>
<dbReference type="InterPro" id="IPR002881">
    <property type="entry name" value="DUF58"/>
</dbReference>
<feature type="transmembrane region" description="Helical" evidence="1">
    <location>
        <begin position="29"/>
        <end position="48"/>
    </location>
</feature>